<sequence>MRSSTCGCRRCISLFQLTFDKLLKLYYKKFSANCLYCFVFLSMVEDLSYQKACNPTMLVLMALHIFYKTSQRCCSTWSLNHLVE</sequence>
<accession>A0A2P2QIZ1</accession>
<protein>
    <submittedName>
        <fullName evidence="1">Uncharacterized protein</fullName>
    </submittedName>
</protein>
<organism evidence="1">
    <name type="scientific">Rhizophora mucronata</name>
    <name type="common">Asiatic mangrove</name>
    <dbReference type="NCBI Taxonomy" id="61149"/>
    <lineage>
        <taxon>Eukaryota</taxon>
        <taxon>Viridiplantae</taxon>
        <taxon>Streptophyta</taxon>
        <taxon>Embryophyta</taxon>
        <taxon>Tracheophyta</taxon>
        <taxon>Spermatophyta</taxon>
        <taxon>Magnoliopsida</taxon>
        <taxon>eudicotyledons</taxon>
        <taxon>Gunneridae</taxon>
        <taxon>Pentapetalae</taxon>
        <taxon>rosids</taxon>
        <taxon>fabids</taxon>
        <taxon>Malpighiales</taxon>
        <taxon>Rhizophoraceae</taxon>
        <taxon>Rhizophora</taxon>
    </lineage>
</organism>
<dbReference type="EMBL" id="GGEC01086494">
    <property type="protein sequence ID" value="MBX66978.1"/>
    <property type="molecule type" value="Transcribed_RNA"/>
</dbReference>
<name>A0A2P2QIZ1_RHIMU</name>
<evidence type="ECO:0000313" key="1">
    <source>
        <dbReference type="EMBL" id="MBX66978.1"/>
    </source>
</evidence>
<reference evidence="1" key="1">
    <citation type="submission" date="2018-02" db="EMBL/GenBank/DDBJ databases">
        <title>Rhizophora mucronata_Transcriptome.</title>
        <authorList>
            <person name="Meera S.P."/>
            <person name="Sreeshan A."/>
            <person name="Augustine A."/>
        </authorList>
    </citation>
    <scope>NUCLEOTIDE SEQUENCE</scope>
    <source>
        <tissue evidence="1">Leaf</tissue>
    </source>
</reference>
<proteinExistence type="predicted"/>
<dbReference type="AlphaFoldDB" id="A0A2P2QIZ1"/>